<dbReference type="PANTHER" id="PTHR11070">
    <property type="entry name" value="UVRD / RECB / PCRA DNA HELICASE FAMILY MEMBER"/>
    <property type="match status" value="1"/>
</dbReference>
<dbReference type="InterPro" id="IPR018647">
    <property type="entry name" value="SLFN_3-like_DNA/RNA_helicase"/>
</dbReference>
<dbReference type="SUPFAM" id="SSF52540">
    <property type="entry name" value="P-loop containing nucleoside triphosphate hydrolases"/>
    <property type="match status" value="1"/>
</dbReference>
<dbReference type="GO" id="GO:0003677">
    <property type="term" value="F:DNA binding"/>
    <property type="evidence" value="ECO:0007669"/>
    <property type="project" value="InterPro"/>
</dbReference>
<dbReference type="Gene3D" id="3.40.50.300">
    <property type="entry name" value="P-loop containing nucleotide triphosphate hydrolases"/>
    <property type="match status" value="2"/>
</dbReference>
<dbReference type="GO" id="GO:0005524">
    <property type="term" value="F:ATP binding"/>
    <property type="evidence" value="ECO:0007669"/>
    <property type="project" value="InterPro"/>
</dbReference>
<dbReference type="GO" id="GO:0043138">
    <property type="term" value="F:3'-5' DNA helicase activity"/>
    <property type="evidence" value="ECO:0007669"/>
    <property type="project" value="TreeGrafter"/>
</dbReference>
<feature type="domain" description="Schlafen group 3-like DNA/RNA helicase" evidence="2">
    <location>
        <begin position="242"/>
        <end position="360"/>
    </location>
</feature>
<gene>
    <name evidence="3" type="ORF">METZ01_LOCUS169432</name>
</gene>
<evidence type="ECO:0000259" key="1">
    <source>
        <dbReference type="Pfam" id="PF08378"/>
    </source>
</evidence>
<name>A0A382BRW1_9ZZZZ</name>
<feature type="domain" description="NERD" evidence="1">
    <location>
        <begin position="17"/>
        <end position="127"/>
    </location>
</feature>
<accession>A0A382BRW1</accession>
<organism evidence="3">
    <name type="scientific">marine metagenome</name>
    <dbReference type="NCBI Taxonomy" id="408172"/>
    <lineage>
        <taxon>unclassified sequences</taxon>
        <taxon>metagenomes</taxon>
        <taxon>ecological metagenomes</taxon>
    </lineage>
</organism>
<dbReference type="AlphaFoldDB" id="A0A382BRW1"/>
<dbReference type="PANTHER" id="PTHR11070:SF2">
    <property type="entry name" value="ATP-DEPENDENT DNA HELICASE SRS2"/>
    <property type="match status" value="1"/>
</dbReference>
<sequence>MARLIPNVEIDRIYPISEQKVARALVEQLPQDCVIYHSYPWLHSNTHSGNPPQKTLYEGEIDFVILWPEHGLLVLEVKGGKIDYREEERDWYSTNQQGETNRIKDPFDQVRKNMYAIKKLLEKKQYSSQNIPFTYGYAVCFSGSRYRGGVPPGSEPSIILDMNHLPKIKSSLQSIFNHWNHASSQRSITPADRKKVDQILLPEFKLIPVLSSQIEDQEADLVRMGEDQLHILEMVKSNSRMAIEGVAGSGKTLLALEKARRLAADGKKTALLCFNKALAGSMKNSINQSEYPLIEVYHFHGLVEEFCNRAGVTFNLPASDDSDARKFWVETSLELFMEALDVLPDRYDSVIVDEAQDFREDWWITIDEVNNGGGDGILYLFYDPTQTLFDLSSTLPSMQILHLPVNCRNTRQISELCSQILGLVSGEEIKVRPNAPAGEECEHRVIKEPRKRFRQLESWVQEWVKKDNIQPSQIAILSPYRQDNTIMANLRVITRVPLVSSVDEWNRNEGILVATIRSFKGLEADIVVLIDAPPVNEKPVFQTSDYYVAVSRAKHLLKVLVPKKLL</sequence>
<proteinExistence type="predicted"/>
<dbReference type="InterPro" id="IPR000212">
    <property type="entry name" value="DNA_helicase_UvrD/REP"/>
</dbReference>
<evidence type="ECO:0000259" key="2">
    <source>
        <dbReference type="Pfam" id="PF09848"/>
    </source>
</evidence>
<protein>
    <submittedName>
        <fullName evidence="3">Uncharacterized protein</fullName>
    </submittedName>
</protein>
<dbReference type="EMBL" id="UINC01031089">
    <property type="protein sequence ID" value="SVB16578.1"/>
    <property type="molecule type" value="Genomic_DNA"/>
</dbReference>
<dbReference type="InterPro" id="IPR011528">
    <property type="entry name" value="NERD"/>
</dbReference>
<dbReference type="GO" id="GO:0000725">
    <property type="term" value="P:recombinational repair"/>
    <property type="evidence" value="ECO:0007669"/>
    <property type="project" value="TreeGrafter"/>
</dbReference>
<dbReference type="InterPro" id="IPR027417">
    <property type="entry name" value="P-loop_NTPase"/>
</dbReference>
<dbReference type="Pfam" id="PF09848">
    <property type="entry name" value="SLFN-g3_helicase"/>
    <property type="match status" value="1"/>
</dbReference>
<dbReference type="Pfam" id="PF08378">
    <property type="entry name" value="NERD"/>
    <property type="match status" value="1"/>
</dbReference>
<reference evidence="3" key="1">
    <citation type="submission" date="2018-05" db="EMBL/GenBank/DDBJ databases">
        <authorList>
            <person name="Lanie J.A."/>
            <person name="Ng W.-L."/>
            <person name="Kazmierczak K.M."/>
            <person name="Andrzejewski T.M."/>
            <person name="Davidsen T.M."/>
            <person name="Wayne K.J."/>
            <person name="Tettelin H."/>
            <person name="Glass J.I."/>
            <person name="Rusch D."/>
            <person name="Podicherti R."/>
            <person name="Tsui H.-C.T."/>
            <person name="Winkler M.E."/>
        </authorList>
    </citation>
    <scope>NUCLEOTIDE SEQUENCE</scope>
</reference>
<evidence type="ECO:0000313" key="3">
    <source>
        <dbReference type="EMBL" id="SVB16578.1"/>
    </source>
</evidence>